<organism evidence="1 2">
    <name type="scientific">Fusarium oxysporum</name>
    <name type="common">Fusarium vascular wilt</name>
    <dbReference type="NCBI Taxonomy" id="5507"/>
    <lineage>
        <taxon>Eukaryota</taxon>
        <taxon>Fungi</taxon>
        <taxon>Dikarya</taxon>
        <taxon>Ascomycota</taxon>
        <taxon>Pezizomycotina</taxon>
        <taxon>Sordariomycetes</taxon>
        <taxon>Hypocreomycetidae</taxon>
        <taxon>Hypocreales</taxon>
        <taxon>Nectriaceae</taxon>
        <taxon>Fusarium</taxon>
        <taxon>Fusarium oxysporum species complex</taxon>
    </lineage>
</organism>
<dbReference type="EMBL" id="FMJY01000001">
    <property type="protein sequence ID" value="SCO76956.1"/>
    <property type="molecule type" value="Genomic_DNA"/>
</dbReference>
<proteinExistence type="predicted"/>
<gene>
    <name evidence="1" type="ORF">FRV6_01168</name>
</gene>
<evidence type="ECO:0000313" key="2">
    <source>
        <dbReference type="Proteomes" id="UP000219369"/>
    </source>
</evidence>
<dbReference type="Proteomes" id="UP000219369">
    <property type="component" value="Unassembled WGS sequence"/>
</dbReference>
<dbReference type="OrthoDB" id="5238285at2759"/>
<evidence type="ECO:0000313" key="1">
    <source>
        <dbReference type="EMBL" id="SCO76956.1"/>
    </source>
</evidence>
<protein>
    <submittedName>
        <fullName evidence="1">Uncharacterized protein</fullName>
    </submittedName>
</protein>
<sequence>MPESPVSGLLDPVDYLPVENPEAQQVFDLFIASLVKEMGMNSEKVNITSILPASDNPYINTKSLTELLFAAALRWDSWHDLGKDLIAWYTYPEAGFSLLDFELRLNYSRHDTMGKSTYEEVIKKAEFAT</sequence>
<name>A0A2H3SKK3_FUSOX</name>
<dbReference type="AlphaFoldDB" id="A0A2H3SKK3"/>
<accession>A0A2H3SKK3</accession>
<reference evidence="2" key="1">
    <citation type="submission" date="2016-09" db="EMBL/GenBank/DDBJ databases">
        <authorList>
            <person name="Guldener U."/>
        </authorList>
    </citation>
    <scope>NUCLEOTIDE SEQUENCE [LARGE SCALE GENOMIC DNA]</scope>
    <source>
        <strain evidence="2">V64-1</strain>
    </source>
</reference>